<keyword evidence="6" id="KW-0560">Oxidoreductase</keyword>
<dbReference type="OrthoDB" id="9782160at2"/>
<reference evidence="10 11" key="1">
    <citation type="submission" date="2015-11" db="EMBL/GenBank/DDBJ databases">
        <title>Genomic analysis of 38 Legionella species identifies large and diverse effector repertoires.</title>
        <authorList>
            <person name="Burstein D."/>
            <person name="Amaro F."/>
            <person name="Zusman T."/>
            <person name="Lifshitz Z."/>
            <person name="Cohen O."/>
            <person name="Gilbert J.A."/>
            <person name="Pupko T."/>
            <person name="Shuman H.A."/>
            <person name="Segal G."/>
        </authorList>
    </citation>
    <scope>NUCLEOTIDE SEQUENCE [LARGE SCALE GENOMIC DNA]</scope>
    <source>
        <strain evidence="10 11">ATCC 43878</strain>
    </source>
</reference>
<keyword evidence="7 10" id="KW-0503">Monooxygenase</keyword>
<evidence type="ECO:0000313" key="11">
    <source>
        <dbReference type="Proteomes" id="UP000054742"/>
    </source>
</evidence>
<comment type="caution">
    <text evidence="10">The sequence shown here is derived from an EMBL/GenBank/DDBJ whole genome shotgun (WGS) entry which is preliminary data.</text>
</comment>
<gene>
    <name evidence="10" type="ORF">Lbru_2369</name>
</gene>
<comment type="cofactor">
    <cofactor evidence="1">
        <name>FAD</name>
        <dbReference type="ChEBI" id="CHEBI:57692"/>
    </cofactor>
</comment>
<dbReference type="InterPro" id="IPR002938">
    <property type="entry name" value="FAD-bd"/>
</dbReference>
<evidence type="ECO:0000256" key="3">
    <source>
        <dbReference type="ARBA" id="ARBA00022642"/>
    </source>
</evidence>
<dbReference type="SUPFAM" id="SSF51905">
    <property type="entry name" value="FAD/NAD(P)-binding domain"/>
    <property type="match status" value="1"/>
</dbReference>
<sequence length="457" mass="52639">MKSITIIGSGLAGTLLSLYMARRGYEVYLFESRPDIRVEKPDRGRSINLALSCRGITGLAGVNLMSEVEKIMVPMRARAIHEANGEIKFQAFGRHHDEYINAIHRSELNALLLNVAERQSRIHLHFDMKLIGLDLHKKSLEFEHKGQEHVTKNYEILIGADGAGSHVREELAKMQIIEYSRSFLPHGYKELSISRGYSSDFIPEHLHLWPRDSFLLLGNPNRDYSITGTLFLPNHGKNSFMELNNEISINTFFKKQFTDAYQAMPDLIGEFLNHPTGNLSTIKCSPWYFEDQCLLIGDAAHGVVPFFGQGMNSAFEDCRILNQLLEEHQDNWKQVMPLFFAARKSNTDAVADMSMDNYHEIQTDIRDEKFNLKKQIEQELMHHYPDRYVSKHVLVMFTNTPYAKAKAYGEFQKELLNKICEKVRSIKEINWSDIDRLMEQYDKNLANFTSKAETHST</sequence>
<accession>A0A0W0S4X2</accession>
<dbReference type="PRINTS" id="PR00420">
    <property type="entry name" value="RNGMNOXGNASE"/>
</dbReference>
<dbReference type="GO" id="GO:0071949">
    <property type="term" value="F:FAD binding"/>
    <property type="evidence" value="ECO:0007669"/>
    <property type="project" value="InterPro"/>
</dbReference>
<evidence type="ECO:0000259" key="9">
    <source>
        <dbReference type="Pfam" id="PF01494"/>
    </source>
</evidence>
<keyword evidence="3" id="KW-0662">Pyridine nucleotide biosynthesis</keyword>
<dbReference type="PANTHER" id="PTHR46028">
    <property type="entry name" value="KYNURENINE 3-MONOOXYGENASE"/>
    <property type="match status" value="1"/>
</dbReference>
<evidence type="ECO:0000256" key="7">
    <source>
        <dbReference type="ARBA" id="ARBA00023033"/>
    </source>
</evidence>
<comment type="catalytic activity">
    <reaction evidence="8">
        <text>L-kynurenine + NADPH + O2 + H(+) = 3-hydroxy-L-kynurenine + NADP(+) + H2O</text>
        <dbReference type="Rhea" id="RHEA:20545"/>
        <dbReference type="ChEBI" id="CHEBI:15377"/>
        <dbReference type="ChEBI" id="CHEBI:15378"/>
        <dbReference type="ChEBI" id="CHEBI:15379"/>
        <dbReference type="ChEBI" id="CHEBI:57783"/>
        <dbReference type="ChEBI" id="CHEBI:57959"/>
        <dbReference type="ChEBI" id="CHEBI:58125"/>
        <dbReference type="ChEBI" id="CHEBI:58349"/>
        <dbReference type="EC" id="1.14.13.9"/>
    </reaction>
</comment>
<dbReference type="GO" id="GO:0019363">
    <property type="term" value="P:pyridine nucleotide biosynthetic process"/>
    <property type="evidence" value="ECO:0007669"/>
    <property type="project" value="UniProtKB-KW"/>
</dbReference>
<dbReference type="Pfam" id="PF01494">
    <property type="entry name" value="FAD_binding_3"/>
    <property type="match status" value="2"/>
</dbReference>
<dbReference type="RefSeq" id="WP_058442355.1">
    <property type="nucleotide sequence ID" value="NZ_CAAAHU010000026.1"/>
</dbReference>
<keyword evidence="5" id="KW-0521">NADP</keyword>
<protein>
    <submittedName>
        <fullName evidence="10">Kynurenine 3-monooxygenase</fullName>
    </submittedName>
</protein>
<dbReference type="EMBL" id="LNXV01000033">
    <property type="protein sequence ID" value="KTC78077.1"/>
    <property type="molecule type" value="Genomic_DNA"/>
</dbReference>
<dbReference type="AlphaFoldDB" id="A0A0W0S4X2"/>
<feature type="domain" description="FAD-binding" evidence="9">
    <location>
        <begin position="288"/>
        <end position="327"/>
    </location>
</feature>
<evidence type="ECO:0000256" key="6">
    <source>
        <dbReference type="ARBA" id="ARBA00023002"/>
    </source>
</evidence>
<dbReference type="InterPro" id="IPR036188">
    <property type="entry name" value="FAD/NAD-bd_sf"/>
</dbReference>
<dbReference type="STRING" id="29422.Lbru_2369"/>
<dbReference type="GO" id="GO:0004502">
    <property type="term" value="F:kynurenine 3-monooxygenase activity"/>
    <property type="evidence" value="ECO:0007669"/>
    <property type="project" value="UniProtKB-EC"/>
</dbReference>
<dbReference type="PATRIC" id="fig|29422.6.peg.2521"/>
<evidence type="ECO:0000256" key="2">
    <source>
        <dbReference type="ARBA" id="ARBA00022630"/>
    </source>
</evidence>
<name>A0A0W0S4X2_9GAMM</name>
<keyword evidence="2" id="KW-0285">Flavoprotein</keyword>
<dbReference type="Gene3D" id="3.50.50.60">
    <property type="entry name" value="FAD/NAD(P)-binding domain"/>
    <property type="match status" value="1"/>
</dbReference>
<evidence type="ECO:0000256" key="4">
    <source>
        <dbReference type="ARBA" id="ARBA00022827"/>
    </source>
</evidence>
<evidence type="ECO:0000256" key="5">
    <source>
        <dbReference type="ARBA" id="ARBA00022857"/>
    </source>
</evidence>
<dbReference type="Proteomes" id="UP000054742">
    <property type="component" value="Unassembled WGS sequence"/>
</dbReference>
<feature type="domain" description="FAD-binding" evidence="9">
    <location>
        <begin position="4"/>
        <end position="172"/>
    </location>
</feature>
<dbReference type="FunFam" id="3.50.50.60:FF:000185">
    <property type="entry name" value="Kynurenine 3-monooxygenase"/>
    <property type="match status" value="1"/>
</dbReference>
<keyword evidence="11" id="KW-1185">Reference proteome</keyword>
<evidence type="ECO:0000256" key="8">
    <source>
        <dbReference type="ARBA" id="ARBA00047818"/>
    </source>
</evidence>
<evidence type="ECO:0000313" key="10">
    <source>
        <dbReference type="EMBL" id="KTC78077.1"/>
    </source>
</evidence>
<keyword evidence="4" id="KW-0274">FAD</keyword>
<proteinExistence type="predicted"/>
<dbReference type="PANTHER" id="PTHR46028:SF2">
    <property type="entry name" value="KYNURENINE 3-MONOOXYGENASE"/>
    <property type="match status" value="1"/>
</dbReference>
<dbReference type="GO" id="GO:0070189">
    <property type="term" value="P:kynurenine metabolic process"/>
    <property type="evidence" value="ECO:0007669"/>
    <property type="project" value="TreeGrafter"/>
</dbReference>
<organism evidence="10 11">
    <name type="scientific">Legionella brunensis</name>
    <dbReference type="NCBI Taxonomy" id="29422"/>
    <lineage>
        <taxon>Bacteria</taxon>
        <taxon>Pseudomonadati</taxon>
        <taxon>Pseudomonadota</taxon>
        <taxon>Gammaproteobacteria</taxon>
        <taxon>Legionellales</taxon>
        <taxon>Legionellaceae</taxon>
        <taxon>Legionella</taxon>
    </lineage>
</organism>
<evidence type="ECO:0000256" key="1">
    <source>
        <dbReference type="ARBA" id="ARBA00001974"/>
    </source>
</evidence>